<accession>A0A5N6QTK3</accession>
<evidence type="ECO:0000256" key="5">
    <source>
        <dbReference type="SAM" id="MobiDB-lite"/>
    </source>
</evidence>
<dbReference type="AlphaFoldDB" id="A0A5N6QTK3"/>
<dbReference type="Pfam" id="PF07524">
    <property type="entry name" value="Bromo_TP"/>
    <property type="match status" value="1"/>
</dbReference>
<name>A0A5N6QTK3_9ROSI</name>
<feature type="region of interest" description="Disordered" evidence="5">
    <location>
        <begin position="588"/>
        <end position="611"/>
    </location>
</feature>
<keyword evidence="8" id="KW-1185">Reference proteome</keyword>
<gene>
    <name evidence="7" type="ORF">FH972_006872</name>
</gene>
<keyword evidence="2" id="KW-0805">Transcription regulation</keyword>
<reference evidence="7 8" key="1">
    <citation type="submission" date="2019-06" db="EMBL/GenBank/DDBJ databases">
        <title>A chromosomal-level reference genome of Carpinus fangiana (Coryloideae, Betulaceae).</title>
        <authorList>
            <person name="Yang X."/>
            <person name="Wang Z."/>
            <person name="Zhang L."/>
            <person name="Hao G."/>
            <person name="Liu J."/>
            <person name="Yang Y."/>
        </authorList>
    </citation>
    <scope>NUCLEOTIDE SEQUENCE [LARGE SCALE GENOMIC DNA]</scope>
    <source>
        <strain evidence="7">Cfa_2016G</strain>
        <tissue evidence="7">Leaf</tissue>
    </source>
</reference>
<dbReference type="PANTHER" id="PTHR37604:SF1">
    <property type="entry name" value="TRANSCRIPTION INITIATION FACTOR TFIID SUBUNIT"/>
    <property type="match status" value="1"/>
</dbReference>
<feature type="region of interest" description="Disordered" evidence="5">
    <location>
        <begin position="480"/>
        <end position="506"/>
    </location>
</feature>
<dbReference type="EMBL" id="CM017322">
    <property type="protein sequence ID" value="KAE8010505.1"/>
    <property type="molecule type" value="Genomic_DNA"/>
</dbReference>
<evidence type="ECO:0000256" key="3">
    <source>
        <dbReference type="ARBA" id="ARBA00023163"/>
    </source>
</evidence>
<feature type="region of interest" description="Disordered" evidence="5">
    <location>
        <begin position="324"/>
        <end position="349"/>
    </location>
</feature>
<dbReference type="Proteomes" id="UP000327013">
    <property type="component" value="Chromosome 2"/>
</dbReference>
<comment type="subcellular location">
    <subcellularLocation>
        <location evidence="1">Nucleus</location>
    </subcellularLocation>
</comment>
<evidence type="ECO:0000313" key="7">
    <source>
        <dbReference type="EMBL" id="KAE8010505.1"/>
    </source>
</evidence>
<keyword evidence="3" id="KW-0804">Transcription</keyword>
<feature type="domain" description="Bromodomain associated" evidence="6">
    <location>
        <begin position="347"/>
        <end position="405"/>
    </location>
</feature>
<keyword evidence="4" id="KW-0539">Nucleus</keyword>
<protein>
    <recommendedName>
        <fullName evidence="6">Bromodomain associated domain-containing protein</fullName>
    </recommendedName>
</protein>
<proteinExistence type="predicted"/>
<evidence type="ECO:0000256" key="1">
    <source>
        <dbReference type="ARBA" id="ARBA00004123"/>
    </source>
</evidence>
<dbReference type="GO" id="GO:0046982">
    <property type="term" value="F:protein heterodimerization activity"/>
    <property type="evidence" value="ECO:0007669"/>
    <property type="project" value="InterPro"/>
</dbReference>
<evidence type="ECO:0000256" key="2">
    <source>
        <dbReference type="ARBA" id="ARBA00023015"/>
    </source>
</evidence>
<dbReference type="GO" id="GO:0005634">
    <property type="term" value="C:nucleus"/>
    <property type="evidence" value="ECO:0007669"/>
    <property type="project" value="UniProtKB-SubCell"/>
</dbReference>
<dbReference type="OrthoDB" id="1906016at2759"/>
<feature type="compositionally biased region" description="Basic and acidic residues" evidence="5">
    <location>
        <begin position="595"/>
        <end position="604"/>
    </location>
</feature>
<sequence length="611" mass="68647">MALLGDEGRGFELARKLESCGVWSQWLGESNHANFVHYLASPSSWEAFMRADESKSRAQIQLQLRARALLFDKACVSLFLRSNPSSSSSSSSSLASSSLAVSKLNPTYLRLHGDDVYFTLENTAQDGAQQREGAVSSNPASSKIQSRGAFSIGSRYGESEIDNIPQRFRNEELPETWYNQFIEKYRASKPYRLSSGDHEPEKRTPEEMSAYLRLLEKHKKRRVAIKEDHYMSYGNSMVENAPNMHPNSALNGSNFIEDDTPFFPETMFTLNCVPDSALSPIDRVDENQKVEFYGVLDTLPQVTVRSPVMIERLGIRPEYLSTEHGGSLSRGKVGSEGNRKRIGPEQASQMSRKVIARMLTSVGFDGTTEVPVEVFSQLLSCHVCKLGRILKVLADSYRKQCSATELIKMFLKTSGYGNLGPLVEHVKDGSRNFVQQTQQQLQGIQPQLQSQHHSSLLLPQQMPRQIHPQMQQLVHPQNLAFQQQQQLRRRQQQSTPRPGMDTEKDRPMVQVKIEAPSELPMDGNAFNSINARHPQMQLRPQQIAAMSTLHAQPGSQFRQMSSLQMPHIQTQNMGIVRAPPVKVEGFQELMGGDASSKHDTEESRLMSPSSK</sequence>
<dbReference type="InterPro" id="IPR009072">
    <property type="entry name" value="Histone-fold"/>
</dbReference>
<evidence type="ECO:0000256" key="4">
    <source>
        <dbReference type="ARBA" id="ARBA00023242"/>
    </source>
</evidence>
<evidence type="ECO:0000259" key="6">
    <source>
        <dbReference type="Pfam" id="PF07524"/>
    </source>
</evidence>
<organism evidence="7 8">
    <name type="scientific">Carpinus fangiana</name>
    <dbReference type="NCBI Taxonomy" id="176857"/>
    <lineage>
        <taxon>Eukaryota</taxon>
        <taxon>Viridiplantae</taxon>
        <taxon>Streptophyta</taxon>
        <taxon>Embryophyta</taxon>
        <taxon>Tracheophyta</taxon>
        <taxon>Spermatophyta</taxon>
        <taxon>Magnoliopsida</taxon>
        <taxon>eudicotyledons</taxon>
        <taxon>Gunneridae</taxon>
        <taxon>Pentapetalae</taxon>
        <taxon>rosids</taxon>
        <taxon>fabids</taxon>
        <taxon>Fagales</taxon>
        <taxon>Betulaceae</taxon>
        <taxon>Carpinus</taxon>
    </lineage>
</organism>
<evidence type="ECO:0000313" key="8">
    <source>
        <dbReference type="Proteomes" id="UP000327013"/>
    </source>
</evidence>
<dbReference type="PANTHER" id="PTHR37604">
    <property type="entry name" value="TRANSCRIPTION INITIATION FACTOR TFIID SUBUNIT"/>
    <property type="match status" value="1"/>
</dbReference>
<dbReference type="Gene3D" id="1.10.20.10">
    <property type="entry name" value="Histone, subunit A"/>
    <property type="match status" value="1"/>
</dbReference>
<dbReference type="InterPro" id="IPR006565">
    <property type="entry name" value="BTP"/>
</dbReference>